<evidence type="ECO:0008006" key="4">
    <source>
        <dbReference type="Google" id="ProtNLM"/>
    </source>
</evidence>
<name>A0A2T4AJ50_TRIHA</name>
<keyword evidence="3" id="KW-1185">Reference proteome</keyword>
<dbReference type="RefSeq" id="XP_024776791.1">
    <property type="nucleotide sequence ID" value="XM_024914819.1"/>
</dbReference>
<dbReference type="GeneID" id="36623385"/>
<sequence>MKPMMLHLQRWRPHFLIHIYITLVDVRAAQSCHVAKIGRHIRYISCLHVAATYGFRQCIYDCSIEYHNVVHVKLFCINLYHEMMHAMAQMRNVEG</sequence>
<keyword evidence="1" id="KW-0732">Signal</keyword>
<evidence type="ECO:0000313" key="3">
    <source>
        <dbReference type="Proteomes" id="UP000241690"/>
    </source>
</evidence>
<accession>A0A2T4AJ50</accession>
<evidence type="ECO:0000256" key="1">
    <source>
        <dbReference type="SAM" id="SignalP"/>
    </source>
</evidence>
<reference evidence="2 3" key="1">
    <citation type="submission" date="2016-07" db="EMBL/GenBank/DDBJ databases">
        <title>Multiple horizontal gene transfer events from other fungi enriched the ability of initially mycotrophic Trichoderma (Ascomycota) to feed on dead plant biomass.</title>
        <authorList>
            <consortium name="DOE Joint Genome Institute"/>
            <person name="Aerts A."/>
            <person name="Atanasova L."/>
            <person name="Chenthamara K."/>
            <person name="Zhang J."/>
            <person name="Grujic M."/>
            <person name="Henrissat B."/>
            <person name="Kuo A."/>
            <person name="Salamov A."/>
            <person name="Lipzen A."/>
            <person name="Labutti K."/>
            <person name="Barry K."/>
            <person name="Miao Y."/>
            <person name="Rahimi M.J."/>
            <person name="Shen Q."/>
            <person name="Grigoriev I.V."/>
            <person name="Kubicek C.P."/>
            <person name="Druzhinina I.S."/>
        </authorList>
    </citation>
    <scope>NUCLEOTIDE SEQUENCE [LARGE SCALE GENOMIC DNA]</scope>
    <source>
        <strain evidence="2 3">CBS 226.95</strain>
    </source>
</reference>
<dbReference type="EMBL" id="KZ679678">
    <property type="protein sequence ID" value="PTB57114.1"/>
    <property type="molecule type" value="Genomic_DNA"/>
</dbReference>
<organism evidence="2 3">
    <name type="scientific">Trichoderma harzianum CBS 226.95</name>
    <dbReference type="NCBI Taxonomy" id="983964"/>
    <lineage>
        <taxon>Eukaryota</taxon>
        <taxon>Fungi</taxon>
        <taxon>Dikarya</taxon>
        <taxon>Ascomycota</taxon>
        <taxon>Pezizomycotina</taxon>
        <taxon>Sordariomycetes</taxon>
        <taxon>Hypocreomycetidae</taxon>
        <taxon>Hypocreales</taxon>
        <taxon>Hypocreaceae</taxon>
        <taxon>Trichoderma</taxon>
    </lineage>
</organism>
<protein>
    <recommendedName>
        <fullName evidence="4">Secreted protein</fullName>
    </recommendedName>
</protein>
<dbReference type="AlphaFoldDB" id="A0A2T4AJ50"/>
<feature type="signal peptide" evidence="1">
    <location>
        <begin position="1"/>
        <end position="28"/>
    </location>
</feature>
<gene>
    <name evidence="2" type="ORF">M431DRAFT_394493</name>
</gene>
<dbReference type="Proteomes" id="UP000241690">
    <property type="component" value="Unassembled WGS sequence"/>
</dbReference>
<proteinExistence type="predicted"/>
<evidence type="ECO:0000313" key="2">
    <source>
        <dbReference type="EMBL" id="PTB57114.1"/>
    </source>
</evidence>
<feature type="chain" id="PRO_5015740878" description="Secreted protein" evidence="1">
    <location>
        <begin position="29"/>
        <end position="95"/>
    </location>
</feature>